<organism evidence="5 6">
    <name type="scientific">Mikania micrantha</name>
    <name type="common">bitter vine</name>
    <dbReference type="NCBI Taxonomy" id="192012"/>
    <lineage>
        <taxon>Eukaryota</taxon>
        <taxon>Viridiplantae</taxon>
        <taxon>Streptophyta</taxon>
        <taxon>Embryophyta</taxon>
        <taxon>Tracheophyta</taxon>
        <taxon>Spermatophyta</taxon>
        <taxon>Magnoliopsida</taxon>
        <taxon>eudicotyledons</taxon>
        <taxon>Gunneridae</taxon>
        <taxon>Pentapetalae</taxon>
        <taxon>asterids</taxon>
        <taxon>campanulids</taxon>
        <taxon>Asterales</taxon>
        <taxon>Asteraceae</taxon>
        <taxon>Asteroideae</taxon>
        <taxon>Heliantheae alliance</taxon>
        <taxon>Eupatorieae</taxon>
        <taxon>Mikania</taxon>
    </lineage>
</organism>
<dbReference type="GO" id="GO:0031624">
    <property type="term" value="F:ubiquitin conjugating enzyme binding"/>
    <property type="evidence" value="ECO:0007669"/>
    <property type="project" value="TreeGrafter"/>
</dbReference>
<name>A0A5N6LPS7_9ASTR</name>
<feature type="coiled-coil region" evidence="2">
    <location>
        <begin position="90"/>
        <end position="117"/>
    </location>
</feature>
<feature type="domain" description="DCUN1" evidence="4">
    <location>
        <begin position="24"/>
        <end position="215"/>
    </location>
</feature>
<accession>A0A5N6LPS7</accession>
<dbReference type="Gene3D" id="1.10.238.200">
    <property type="entry name" value="Cullin, PONY binding domain"/>
    <property type="match status" value="1"/>
</dbReference>
<dbReference type="Gene3D" id="1.10.238.10">
    <property type="entry name" value="EF-hand"/>
    <property type="match status" value="1"/>
</dbReference>
<evidence type="ECO:0000256" key="1">
    <source>
        <dbReference type="RuleBase" id="RU410713"/>
    </source>
</evidence>
<dbReference type="GO" id="GO:0000151">
    <property type="term" value="C:ubiquitin ligase complex"/>
    <property type="evidence" value="ECO:0007669"/>
    <property type="project" value="TreeGrafter"/>
</dbReference>
<reference evidence="5 6" key="1">
    <citation type="submission" date="2019-05" db="EMBL/GenBank/DDBJ databases">
        <title>Mikania micrantha, genome provides insights into the molecular mechanism of rapid growth.</title>
        <authorList>
            <person name="Liu B."/>
        </authorList>
    </citation>
    <scope>NUCLEOTIDE SEQUENCE [LARGE SCALE GENOMIC DNA]</scope>
    <source>
        <strain evidence="5">NLD-2019</strain>
        <tissue evidence="5">Leaf</tissue>
    </source>
</reference>
<dbReference type="GO" id="GO:0032182">
    <property type="term" value="F:ubiquitin-like protein binding"/>
    <property type="evidence" value="ECO:0007669"/>
    <property type="project" value="TreeGrafter"/>
</dbReference>
<gene>
    <name evidence="5" type="ORF">E3N88_41219</name>
</gene>
<dbReference type="PANTHER" id="PTHR12281">
    <property type="entry name" value="RP42 RELATED"/>
    <property type="match status" value="1"/>
</dbReference>
<dbReference type="Pfam" id="PF03556">
    <property type="entry name" value="Cullin_binding"/>
    <property type="match status" value="1"/>
</dbReference>
<evidence type="ECO:0000256" key="2">
    <source>
        <dbReference type="SAM" id="Coils"/>
    </source>
</evidence>
<dbReference type="EMBL" id="SZYD01000019">
    <property type="protein sequence ID" value="KAD2394242.1"/>
    <property type="molecule type" value="Genomic_DNA"/>
</dbReference>
<dbReference type="InterPro" id="IPR042460">
    <property type="entry name" value="DCN1-like_PONY"/>
</dbReference>
<keyword evidence="2" id="KW-0175">Coiled coil</keyword>
<sequence length="292" mass="33869">MPRVSKRKSEPVRSSEPASKKISKEVERIDSFFASYANTSIGMIDPEGVEKLCSDLGVEHTDVRVLMLAWKMNAKKQGYFTQDEWRTGLTSLHTDNLKKLKKQLSELQKEVAKKEKFEDFYRFSFTYCLTEDKQKSLDIETACVLLDLVLGPNFNLQADSFIKYLKVQKEYKVINMDQWMNFYRFCQEIEFPDLSNYDDCLAWPIILDNFVACIAKKQSPSSIAKLMGFNGLPSPQPLQATKRSPENSKIVSKMNEKPFKHQLNKKTAMKQQHFKDVYEDLEVSHVNQLYSP</sequence>
<evidence type="ECO:0000313" key="5">
    <source>
        <dbReference type="EMBL" id="KAD2394242.1"/>
    </source>
</evidence>
<dbReference type="GO" id="GO:0045116">
    <property type="term" value="P:protein neddylation"/>
    <property type="evidence" value="ECO:0007669"/>
    <property type="project" value="TreeGrafter"/>
</dbReference>
<evidence type="ECO:0000313" key="6">
    <source>
        <dbReference type="Proteomes" id="UP000326396"/>
    </source>
</evidence>
<dbReference type="PROSITE" id="PS51229">
    <property type="entry name" value="DCUN1"/>
    <property type="match status" value="1"/>
</dbReference>
<keyword evidence="6" id="KW-1185">Reference proteome</keyword>
<dbReference type="InterPro" id="IPR014764">
    <property type="entry name" value="DCN-prot"/>
</dbReference>
<feature type="compositionally biased region" description="Polar residues" evidence="3">
    <location>
        <begin position="237"/>
        <end position="250"/>
    </location>
</feature>
<dbReference type="Proteomes" id="UP000326396">
    <property type="component" value="Linkage Group LG9"/>
</dbReference>
<comment type="caution">
    <text evidence="5">The sequence shown here is derived from an EMBL/GenBank/DDBJ whole genome shotgun (WGS) entry which is preliminary data.</text>
</comment>
<protein>
    <recommendedName>
        <fullName evidence="1">Defective in cullin neddylation protein</fullName>
    </recommendedName>
</protein>
<evidence type="ECO:0000259" key="4">
    <source>
        <dbReference type="PROSITE" id="PS51229"/>
    </source>
</evidence>
<comment type="function">
    <text evidence="1">Neddylation of cullins play an essential role in the regulation of SCF-type complexes activity.</text>
</comment>
<feature type="region of interest" description="Disordered" evidence="3">
    <location>
        <begin position="234"/>
        <end position="255"/>
    </location>
</feature>
<dbReference type="PANTHER" id="PTHR12281:SF26">
    <property type="entry name" value="DEFECTIVE IN CULLIN NEDDYLATION PROTEIN"/>
    <property type="match status" value="1"/>
</dbReference>
<feature type="compositionally biased region" description="Basic and acidic residues" evidence="3">
    <location>
        <begin position="7"/>
        <end position="21"/>
    </location>
</feature>
<feature type="region of interest" description="Disordered" evidence="3">
    <location>
        <begin position="1"/>
        <end position="21"/>
    </location>
</feature>
<dbReference type="InterPro" id="IPR005176">
    <property type="entry name" value="PONY_dom"/>
</dbReference>
<dbReference type="AlphaFoldDB" id="A0A5N6LPS7"/>
<evidence type="ECO:0000256" key="3">
    <source>
        <dbReference type="SAM" id="MobiDB-lite"/>
    </source>
</evidence>
<dbReference type="GO" id="GO:0097602">
    <property type="term" value="F:cullin family protein binding"/>
    <property type="evidence" value="ECO:0007669"/>
    <property type="project" value="TreeGrafter"/>
</dbReference>
<dbReference type="OrthoDB" id="286637at2759"/>
<proteinExistence type="predicted"/>